<accession>A0AAP0C1C5</accession>
<dbReference type="AlphaFoldDB" id="A0AAP0C1C5"/>
<comment type="caution">
    <text evidence="1">The sequence shown here is derived from an EMBL/GenBank/DDBJ whole genome shotgun (WGS) entry which is preliminary data.</text>
</comment>
<organism evidence="1 2">
    <name type="scientific">Platanthera zijinensis</name>
    <dbReference type="NCBI Taxonomy" id="2320716"/>
    <lineage>
        <taxon>Eukaryota</taxon>
        <taxon>Viridiplantae</taxon>
        <taxon>Streptophyta</taxon>
        <taxon>Embryophyta</taxon>
        <taxon>Tracheophyta</taxon>
        <taxon>Spermatophyta</taxon>
        <taxon>Magnoliopsida</taxon>
        <taxon>Liliopsida</taxon>
        <taxon>Asparagales</taxon>
        <taxon>Orchidaceae</taxon>
        <taxon>Orchidoideae</taxon>
        <taxon>Orchideae</taxon>
        <taxon>Orchidinae</taxon>
        <taxon>Platanthera</taxon>
    </lineage>
</organism>
<evidence type="ECO:0000313" key="2">
    <source>
        <dbReference type="Proteomes" id="UP001418222"/>
    </source>
</evidence>
<name>A0AAP0C1C5_9ASPA</name>
<gene>
    <name evidence="1" type="ORF">KSP39_PZI000032</name>
</gene>
<proteinExistence type="predicted"/>
<protein>
    <submittedName>
        <fullName evidence="1">Uncharacterized protein</fullName>
    </submittedName>
</protein>
<reference evidence="1 2" key="1">
    <citation type="journal article" date="2022" name="Nat. Plants">
        <title>Genomes of leafy and leafless Platanthera orchids illuminate the evolution of mycoheterotrophy.</title>
        <authorList>
            <person name="Li M.H."/>
            <person name="Liu K.W."/>
            <person name="Li Z."/>
            <person name="Lu H.C."/>
            <person name="Ye Q.L."/>
            <person name="Zhang D."/>
            <person name="Wang J.Y."/>
            <person name="Li Y.F."/>
            <person name="Zhong Z.M."/>
            <person name="Liu X."/>
            <person name="Yu X."/>
            <person name="Liu D.K."/>
            <person name="Tu X.D."/>
            <person name="Liu B."/>
            <person name="Hao Y."/>
            <person name="Liao X.Y."/>
            <person name="Jiang Y.T."/>
            <person name="Sun W.H."/>
            <person name="Chen J."/>
            <person name="Chen Y.Q."/>
            <person name="Ai Y."/>
            <person name="Zhai J.W."/>
            <person name="Wu S.S."/>
            <person name="Zhou Z."/>
            <person name="Hsiao Y.Y."/>
            <person name="Wu W.L."/>
            <person name="Chen Y.Y."/>
            <person name="Lin Y.F."/>
            <person name="Hsu J.L."/>
            <person name="Li C.Y."/>
            <person name="Wang Z.W."/>
            <person name="Zhao X."/>
            <person name="Zhong W.Y."/>
            <person name="Ma X.K."/>
            <person name="Ma L."/>
            <person name="Huang J."/>
            <person name="Chen G.Z."/>
            <person name="Huang M.Z."/>
            <person name="Huang L."/>
            <person name="Peng D.H."/>
            <person name="Luo Y.B."/>
            <person name="Zou S.Q."/>
            <person name="Chen S.P."/>
            <person name="Lan S."/>
            <person name="Tsai W.C."/>
            <person name="Van de Peer Y."/>
            <person name="Liu Z.J."/>
        </authorList>
    </citation>
    <scope>NUCLEOTIDE SEQUENCE [LARGE SCALE GENOMIC DNA]</scope>
    <source>
        <strain evidence="1">Lor287</strain>
    </source>
</reference>
<dbReference type="Proteomes" id="UP001418222">
    <property type="component" value="Unassembled WGS sequence"/>
</dbReference>
<evidence type="ECO:0000313" key="1">
    <source>
        <dbReference type="EMBL" id="KAK8956516.1"/>
    </source>
</evidence>
<dbReference type="EMBL" id="JBBWWQ010000001">
    <property type="protein sequence ID" value="KAK8956516.1"/>
    <property type="molecule type" value="Genomic_DNA"/>
</dbReference>
<keyword evidence="2" id="KW-1185">Reference proteome</keyword>
<sequence length="99" mass="10909">MEQIGWVGPTTTLHVTPLVIVRATLTAYGSHKDSSIHPSSTSPILKENRCANALRLSCSFFSSPLSYLNRLTLLYYGSCFKTTCTTPYPGEWDPPQITA</sequence>